<dbReference type="GO" id="GO:0005886">
    <property type="term" value="C:plasma membrane"/>
    <property type="evidence" value="ECO:0007669"/>
    <property type="project" value="UniProtKB-SubCell"/>
</dbReference>
<dbReference type="PANTHER" id="PTHR31650">
    <property type="entry name" value="O-ACYLTRANSFERASE (WSD1-LIKE) FAMILY PROTEIN"/>
    <property type="match status" value="1"/>
</dbReference>
<dbReference type="PANTHER" id="PTHR31650:SF44">
    <property type="entry name" value="WAX ESTER SYNTHASE_DIACYLGLYCEROL ACYLTRANSFERASE 10-RELATED"/>
    <property type="match status" value="1"/>
</dbReference>
<evidence type="ECO:0000256" key="4">
    <source>
        <dbReference type="ARBA" id="ARBA00005189"/>
    </source>
</evidence>
<comment type="catalytic activity">
    <reaction evidence="10">
        <text>an acyl-CoA + a 1,2-diacyl-sn-glycerol = a triacyl-sn-glycerol + CoA</text>
        <dbReference type="Rhea" id="RHEA:10868"/>
        <dbReference type="ChEBI" id="CHEBI:17815"/>
        <dbReference type="ChEBI" id="CHEBI:57287"/>
        <dbReference type="ChEBI" id="CHEBI:58342"/>
        <dbReference type="ChEBI" id="CHEBI:64615"/>
        <dbReference type="EC" id="2.3.1.20"/>
    </reaction>
</comment>
<dbReference type="InterPro" id="IPR004255">
    <property type="entry name" value="O-acyltransferase_WSD1_N"/>
</dbReference>
<accession>A0A087GCI1</accession>
<dbReference type="EMBL" id="CM002876">
    <property type="protein sequence ID" value="KFK27583.1"/>
    <property type="molecule type" value="Genomic_DNA"/>
</dbReference>
<feature type="domain" description="O-acyltransferase WSD1 C-terminal" evidence="12">
    <location>
        <begin position="188"/>
        <end position="309"/>
    </location>
</feature>
<comment type="subcellular location">
    <subcellularLocation>
        <location evidence="1">Cell membrane</location>
        <topology evidence="1">Single-pass membrane protein</topology>
    </subcellularLocation>
    <subcellularLocation>
        <location evidence="2">Endoplasmic reticulum membrane</location>
    </subcellularLocation>
</comment>
<keyword evidence="5" id="KW-0808">Transferase</keyword>
<evidence type="ECO:0000256" key="8">
    <source>
        <dbReference type="ARBA" id="ARBA00024360"/>
    </source>
</evidence>
<evidence type="ECO:0000256" key="1">
    <source>
        <dbReference type="ARBA" id="ARBA00004162"/>
    </source>
</evidence>
<evidence type="ECO:0000256" key="6">
    <source>
        <dbReference type="ARBA" id="ARBA00022824"/>
    </source>
</evidence>
<evidence type="ECO:0000256" key="9">
    <source>
        <dbReference type="ARBA" id="ARBA00047604"/>
    </source>
</evidence>
<organism evidence="13 14">
    <name type="scientific">Arabis alpina</name>
    <name type="common">Alpine rock-cress</name>
    <dbReference type="NCBI Taxonomy" id="50452"/>
    <lineage>
        <taxon>Eukaryota</taxon>
        <taxon>Viridiplantae</taxon>
        <taxon>Streptophyta</taxon>
        <taxon>Embryophyta</taxon>
        <taxon>Tracheophyta</taxon>
        <taxon>Spermatophyta</taxon>
        <taxon>Magnoliopsida</taxon>
        <taxon>eudicotyledons</taxon>
        <taxon>Gunneridae</taxon>
        <taxon>Pentapetalae</taxon>
        <taxon>rosids</taxon>
        <taxon>malvids</taxon>
        <taxon>Brassicales</taxon>
        <taxon>Brassicaceae</taxon>
        <taxon>Arabideae</taxon>
        <taxon>Arabis</taxon>
    </lineage>
</organism>
<dbReference type="OMA" id="IHCQSYA"/>
<dbReference type="InterPro" id="IPR045034">
    <property type="entry name" value="O-acyltransferase_WSD1-like"/>
</dbReference>
<keyword evidence="7" id="KW-0012">Acyltransferase</keyword>
<feature type="domain" description="O-acyltransferase WSD1-like N-terminal" evidence="11">
    <location>
        <begin position="61"/>
        <end position="141"/>
    </location>
</feature>
<evidence type="ECO:0000256" key="3">
    <source>
        <dbReference type="ARBA" id="ARBA00004771"/>
    </source>
</evidence>
<dbReference type="GO" id="GO:0019432">
    <property type="term" value="P:triglyceride biosynthetic process"/>
    <property type="evidence" value="ECO:0007669"/>
    <property type="project" value="UniProtKB-UniPathway"/>
</dbReference>
<dbReference type="SUPFAM" id="SSF52777">
    <property type="entry name" value="CoA-dependent acyltransferases"/>
    <property type="match status" value="1"/>
</dbReference>
<evidence type="ECO:0000313" key="14">
    <source>
        <dbReference type="Proteomes" id="UP000029120"/>
    </source>
</evidence>
<proteinExistence type="inferred from homology"/>
<keyword evidence="6" id="KW-0256">Endoplasmic reticulum</keyword>
<evidence type="ECO:0000313" key="13">
    <source>
        <dbReference type="EMBL" id="KFK27583.1"/>
    </source>
</evidence>
<dbReference type="Gramene" id="KFK27583">
    <property type="protein sequence ID" value="KFK27583"/>
    <property type="gene ID" value="AALP_AA8G402700"/>
</dbReference>
<evidence type="ECO:0000259" key="11">
    <source>
        <dbReference type="Pfam" id="PF03007"/>
    </source>
</evidence>
<gene>
    <name evidence="13" type="ordered locus">AALP_Aa8g402700</name>
</gene>
<dbReference type="GO" id="GO:0004144">
    <property type="term" value="F:diacylglycerol O-acyltransferase activity"/>
    <property type="evidence" value="ECO:0007669"/>
    <property type="project" value="UniProtKB-EC"/>
</dbReference>
<dbReference type="AlphaFoldDB" id="A0A087GCI1"/>
<dbReference type="eggNOG" id="ENOG502QTZ2">
    <property type="taxonomic scope" value="Eukaryota"/>
</dbReference>
<dbReference type="GO" id="GO:0005789">
    <property type="term" value="C:endoplasmic reticulum membrane"/>
    <property type="evidence" value="ECO:0007669"/>
    <property type="project" value="UniProtKB-SubCell"/>
</dbReference>
<reference evidence="14" key="1">
    <citation type="journal article" date="2015" name="Nat. Plants">
        <title>Genome expansion of Arabis alpina linked with retrotransposition and reduced symmetric DNA methylation.</title>
        <authorList>
            <person name="Willing E.M."/>
            <person name="Rawat V."/>
            <person name="Mandakova T."/>
            <person name="Maumus F."/>
            <person name="James G.V."/>
            <person name="Nordstroem K.J."/>
            <person name="Becker C."/>
            <person name="Warthmann N."/>
            <person name="Chica C."/>
            <person name="Szarzynska B."/>
            <person name="Zytnicki M."/>
            <person name="Albani M.C."/>
            <person name="Kiefer C."/>
            <person name="Bergonzi S."/>
            <person name="Castaings L."/>
            <person name="Mateos J.L."/>
            <person name="Berns M.C."/>
            <person name="Bujdoso N."/>
            <person name="Piofczyk T."/>
            <person name="de Lorenzo L."/>
            <person name="Barrero-Sicilia C."/>
            <person name="Mateos I."/>
            <person name="Piednoel M."/>
            <person name="Hagmann J."/>
            <person name="Chen-Min-Tao R."/>
            <person name="Iglesias-Fernandez R."/>
            <person name="Schuster S.C."/>
            <person name="Alonso-Blanco C."/>
            <person name="Roudier F."/>
            <person name="Carbonero P."/>
            <person name="Paz-Ares J."/>
            <person name="Davis S.J."/>
            <person name="Pecinka A."/>
            <person name="Quesneville H."/>
            <person name="Colot V."/>
            <person name="Lysak M.A."/>
            <person name="Weigel D."/>
            <person name="Coupland G."/>
            <person name="Schneeberger K."/>
        </authorList>
    </citation>
    <scope>NUCLEOTIDE SEQUENCE [LARGE SCALE GENOMIC DNA]</scope>
    <source>
        <strain evidence="14">cv. Pajares</strain>
    </source>
</reference>
<dbReference type="GO" id="GO:0047196">
    <property type="term" value="F:long-chain-alcohol O-fatty-acyltransferase activity"/>
    <property type="evidence" value="ECO:0007669"/>
    <property type="project" value="UniProtKB-EC"/>
</dbReference>
<evidence type="ECO:0000256" key="2">
    <source>
        <dbReference type="ARBA" id="ARBA00004586"/>
    </source>
</evidence>
<comment type="catalytic activity">
    <reaction evidence="9">
        <text>a long chain fatty alcohol + a fatty acyl-CoA = a long-chain alcohol wax ester + CoA</text>
        <dbReference type="Rhea" id="RHEA:38443"/>
        <dbReference type="ChEBI" id="CHEBI:17135"/>
        <dbReference type="ChEBI" id="CHEBI:57287"/>
        <dbReference type="ChEBI" id="CHEBI:77636"/>
        <dbReference type="ChEBI" id="CHEBI:235323"/>
        <dbReference type="EC" id="2.3.1.75"/>
    </reaction>
</comment>
<dbReference type="UniPathway" id="UPA00282"/>
<evidence type="ECO:0000259" key="12">
    <source>
        <dbReference type="Pfam" id="PF06974"/>
    </source>
</evidence>
<dbReference type="OrthoDB" id="619536at2759"/>
<name>A0A087GCI1_ARAAL</name>
<comment type="similarity">
    <text evidence="8">In the N-terminal section; belongs to the long-chain O-acyltransferase family.</text>
</comment>
<sequence length="318" mass="35701">MFFCFVCNGLVQARNRYKLIGFWSNFYEGARWINTDVNVEDHVFVPEIDPDEINEDGQSFVNDYVSRLTMIPFERSRPLWDIHILNVQTSDAEAVGVMRCHHSLADGMSLMSLLVACTRKASDPKKFPTIPAIKRQAALSRYMNRRYGNINAEGGTSTSDIDNLPGGIRLRTGIAVNLRQEIGIQPVVDMGKSIMDRKKHSLHATMLYSIIEFILNIFGSKVSEILIKRPLLNITTFISNIVGPVEEISLHDNQITYIALSCYGQSQALIIHFLSYAGKMIISIAVDPRVIPDPQNLCDEMEESLKAMKDNVSGKSDA</sequence>
<evidence type="ECO:0000256" key="7">
    <source>
        <dbReference type="ARBA" id="ARBA00023315"/>
    </source>
</evidence>
<keyword evidence="14" id="KW-1185">Reference proteome</keyword>
<comment type="pathway">
    <text evidence="4">Lipid metabolism.</text>
</comment>
<dbReference type="Pfam" id="PF03007">
    <property type="entry name" value="WS_DGAT_cat"/>
    <property type="match status" value="1"/>
</dbReference>
<comment type="pathway">
    <text evidence="3">Glycerolipid metabolism; triacylglycerol biosynthesis.</text>
</comment>
<dbReference type="Proteomes" id="UP000029120">
    <property type="component" value="Chromosome 8"/>
</dbReference>
<dbReference type="InterPro" id="IPR009721">
    <property type="entry name" value="O-acyltransferase_WSD1_C"/>
</dbReference>
<evidence type="ECO:0000256" key="10">
    <source>
        <dbReference type="ARBA" id="ARBA00048109"/>
    </source>
</evidence>
<protein>
    <submittedName>
        <fullName evidence="13">Uncharacterized protein</fullName>
    </submittedName>
</protein>
<evidence type="ECO:0000256" key="5">
    <source>
        <dbReference type="ARBA" id="ARBA00022679"/>
    </source>
</evidence>
<dbReference type="Pfam" id="PF06974">
    <property type="entry name" value="WS_DGAT_C"/>
    <property type="match status" value="1"/>
</dbReference>